<dbReference type="InterPro" id="IPR000322">
    <property type="entry name" value="Glyco_hydro_31_TIM"/>
</dbReference>
<sequence>MTTPPVPGDLSLQVDGARLTWRGEGETLVVEPWGADAVRVRSTLQGDVEDADWALLAPAASDARVETRADGATLTVGRLRVELTVAAWFHEIVGYEVTRCDLAFYDAVDGRLLLREQDRGGSLNLTARRLRPRLGGDLELTASFETPADEKLYGMGLYQQDLLDLKGSTLELAHRNSQASVPFVLSSAGYGFLWHNPAVGRATFGRNRTEWTAESTRQLDYWVTAGDSPAAITRAYADATGHAPMMPERGLGFWQCKLRYTSQDELLAVAREHTRRGLPLDVIVADFFHWPRMGDFRFDEEFWPDPQAMVDELAEMGVELMVSVWPQIATTSENYSHLRRNNLLVRAERGPDVHMAFQGPSAFLDVTNPEARRWLWDTCRENYGRYGIRTFWLDEAEPEYGVYDFDNYRYHAGPNVRVGNVYPQHYARAFAEGQRADGETDVVNLLRCAWAGSQRYGALVWSGDISSTFTDLRRQVVAGIHMGVAGIPWFTTDIGGFHDGDATDPDFGELLVRWFQFGAFCPVMRLHGDRLPYREVTAADGSPRLRSGGPNELWSFGEEVYAVLERYVHLREDLRGYVREVMRTAHADGQPAMRGLFHDFPHDPACWDVADQFLLGRDLLVAPVLEAGARERAVYLPAGARWTDAASGAVHDGGTTVVVDAPLDVVPVFLRDGALGDLVGRTAGRTAGRSGSVTGGSPVG</sequence>
<feature type="domain" description="Glycoside hydrolase family 31 TIM barrel" evidence="3">
    <location>
        <begin position="244"/>
        <end position="575"/>
    </location>
</feature>
<dbReference type="Gene3D" id="2.60.40.1760">
    <property type="entry name" value="glycosyl hydrolase (family 31)"/>
    <property type="match status" value="1"/>
</dbReference>
<dbReference type="Proteomes" id="UP001310387">
    <property type="component" value="Unassembled WGS sequence"/>
</dbReference>
<dbReference type="CDD" id="cd06591">
    <property type="entry name" value="GH31_xylosidase_XylS"/>
    <property type="match status" value="1"/>
</dbReference>
<feature type="domain" description="Glycoside hydrolase family 31 N-terminal" evidence="4">
    <location>
        <begin position="31"/>
        <end position="198"/>
    </location>
</feature>
<dbReference type="InterPro" id="IPR048395">
    <property type="entry name" value="Glyco_hydro_31_C"/>
</dbReference>
<dbReference type="PANTHER" id="PTHR43863">
    <property type="entry name" value="HYDROLASE, PUTATIVE (AFU_ORTHOLOGUE AFUA_1G03140)-RELATED"/>
    <property type="match status" value="1"/>
</dbReference>
<accession>A0ABU7Z7W2</accession>
<dbReference type="SUPFAM" id="SSF51011">
    <property type="entry name" value="Glycosyl hydrolase domain"/>
    <property type="match status" value="1"/>
</dbReference>
<dbReference type="Gene3D" id="3.20.20.80">
    <property type="entry name" value="Glycosidases"/>
    <property type="match status" value="1"/>
</dbReference>
<dbReference type="InterPro" id="IPR017853">
    <property type="entry name" value="GH"/>
</dbReference>
<protein>
    <submittedName>
        <fullName evidence="6">TIM-barrel domain-containing protein</fullName>
    </submittedName>
</protein>
<keyword evidence="7" id="KW-1185">Reference proteome</keyword>
<evidence type="ECO:0000259" key="4">
    <source>
        <dbReference type="Pfam" id="PF13802"/>
    </source>
</evidence>
<gene>
    <name evidence="6" type="ORF">V5O49_09900</name>
</gene>
<dbReference type="SUPFAM" id="SSF51445">
    <property type="entry name" value="(Trans)glycosidases"/>
    <property type="match status" value="1"/>
</dbReference>
<dbReference type="InterPro" id="IPR051816">
    <property type="entry name" value="Glycosyl_Hydrolase_31"/>
</dbReference>
<evidence type="ECO:0000259" key="5">
    <source>
        <dbReference type="Pfam" id="PF21365"/>
    </source>
</evidence>
<evidence type="ECO:0000313" key="7">
    <source>
        <dbReference type="Proteomes" id="UP001310387"/>
    </source>
</evidence>
<name>A0ABU7Z7W2_9MICO</name>
<keyword evidence="2" id="KW-0378">Hydrolase</keyword>
<dbReference type="CDD" id="cd14752">
    <property type="entry name" value="GH31_N"/>
    <property type="match status" value="1"/>
</dbReference>
<evidence type="ECO:0000256" key="2">
    <source>
        <dbReference type="RuleBase" id="RU361185"/>
    </source>
</evidence>
<feature type="domain" description="Glycosyl hydrolase family 31 C-terminal" evidence="5">
    <location>
        <begin position="589"/>
        <end position="674"/>
    </location>
</feature>
<dbReference type="InterPro" id="IPR025887">
    <property type="entry name" value="Glyco_hydro_31_N_dom"/>
</dbReference>
<reference evidence="6" key="1">
    <citation type="journal article" date="2024" name="Antonie Van Leeuwenhoek">
        <title>Isoptericola haloaureus sp. nov., a dimorphic actinobacterium isolated from mangrove sediments of southeast India, implicating biosaline agricultural significance through nitrogen fixation and salt tolerance genes.</title>
        <authorList>
            <person name="Prathaban M."/>
            <person name="Prathiviraj R."/>
            <person name="Ravichandran M."/>
            <person name="Natarajan S.D."/>
            <person name="Sobanaa M."/>
            <person name="Hari Krishna Kumar S."/>
            <person name="Chandrasekar V."/>
            <person name="Selvin J."/>
        </authorList>
    </citation>
    <scope>NUCLEOTIDE SEQUENCE</scope>
    <source>
        <strain evidence="6">MP1014</strain>
    </source>
</reference>
<dbReference type="EMBL" id="JBAGLP010000117">
    <property type="protein sequence ID" value="MEG3615433.1"/>
    <property type="molecule type" value="Genomic_DNA"/>
</dbReference>
<dbReference type="Pfam" id="PF01055">
    <property type="entry name" value="Glyco_hydro_31_2nd"/>
    <property type="match status" value="1"/>
</dbReference>
<dbReference type="SUPFAM" id="SSF74650">
    <property type="entry name" value="Galactose mutarotase-like"/>
    <property type="match status" value="1"/>
</dbReference>
<evidence type="ECO:0000313" key="6">
    <source>
        <dbReference type="EMBL" id="MEG3615433.1"/>
    </source>
</evidence>
<dbReference type="Pfam" id="PF21365">
    <property type="entry name" value="Glyco_hydro_31_3rd"/>
    <property type="match status" value="1"/>
</dbReference>
<reference evidence="6" key="2">
    <citation type="submission" date="2024-02" db="EMBL/GenBank/DDBJ databases">
        <authorList>
            <person name="Prathaban M."/>
            <person name="Mythili R."/>
            <person name="Sharmila Devi N."/>
            <person name="Sobanaa M."/>
            <person name="Prathiviraj R."/>
            <person name="Selvin J."/>
        </authorList>
    </citation>
    <scope>NUCLEOTIDE SEQUENCE</scope>
    <source>
        <strain evidence="6">MP1014</strain>
    </source>
</reference>
<evidence type="ECO:0000259" key="3">
    <source>
        <dbReference type="Pfam" id="PF01055"/>
    </source>
</evidence>
<dbReference type="Pfam" id="PF13802">
    <property type="entry name" value="Gal_mutarotas_2"/>
    <property type="match status" value="1"/>
</dbReference>
<evidence type="ECO:0000256" key="1">
    <source>
        <dbReference type="ARBA" id="ARBA00007806"/>
    </source>
</evidence>
<dbReference type="InterPro" id="IPR013780">
    <property type="entry name" value="Glyco_hydro_b"/>
</dbReference>
<organism evidence="6 7">
    <name type="scientific">Isoptericola haloaureus</name>
    <dbReference type="NCBI Taxonomy" id="1542902"/>
    <lineage>
        <taxon>Bacteria</taxon>
        <taxon>Bacillati</taxon>
        <taxon>Actinomycetota</taxon>
        <taxon>Actinomycetes</taxon>
        <taxon>Micrococcales</taxon>
        <taxon>Promicromonosporaceae</taxon>
        <taxon>Isoptericola</taxon>
    </lineage>
</organism>
<dbReference type="InterPro" id="IPR011013">
    <property type="entry name" value="Gal_mutarotase_sf_dom"/>
</dbReference>
<dbReference type="Gene3D" id="2.60.40.1180">
    <property type="entry name" value="Golgi alpha-mannosidase II"/>
    <property type="match status" value="1"/>
</dbReference>
<comment type="caution">
    <text evidence="6">The sequence shown here is derived from an EMBL/GenBank/DDBJ whole genome shotgun (WGS) entry which is preliminary data.</text>
</comment>
<dbReference type="PANTHER" id="PTHR43863:SF2">
    <property type="entry name" value="MALTASE-GLUCOAMYLASE"/>
    <property type="match status" value="1"/>
</dbReference>
<dbReference type="RefSeq" id="WP_332902078.1">
    <property type="nucleotide sequence ID" value="NZ_JBAGLP010000117.1"/>
</dbReference>
<comment type="similarity">
    <text evidence="1 2">Belongs to the glycosyl hydrolase 31 family.</text>
</comment>
<keyword evidence="2" id="KW-0326">Glycosidase</keyword>
<proteinExistence type="inferred from homology"/>